<evidence type="ECO:0000256" key="10">
    <source>
        <dbReference type="RuleBase" id="RU361166"/>
    </source>
</evidence>
<keyword evidence="13" id="KW-1185">Reference proteome</keyword>
<dbReference type="PROSITE" id="PS00698">
    <property type="entry name" value="GH9_3"/>
    <property type="match status" value="1"/>
</dbReference>
<evidence type="ECO:0000256" key="9">
    <source>
        <dbReference type="PROSITE-ProRule" id="PRU10060"/>
    </source>
</evidence>
<name>A0AA38FKB4_TAXCH</name>
<reference evidence="12 13" key="1">
    <citation type="journal article" date="2021" name="Nat. Plants">
        <title>The Taxus genome provides insights into paclitaxel biosynthesis.</title>
        <authorList>
            <person name="Xiong X."/>
            <person name="Gou J."/>
            <person name="Liao Q."/>
            <person name="Li Y."/>
            <person name="Zhou Q."/>
            <person name="Bi G."/>
            <person name="Li C."/>
            <person name="Du R."/>
            <person name="Wang X."/>
            <person name="Sun T."/>
            <person name="Guo L."/>
            <person name="Liang H."/>
            <person name="Lu P."/>
            <person name="Wu Y."/>
            <person name="Zhang Z."/>
            <person name="Ro D.K."/>
            <person name="Shang Y."/>
            <person name="Huang S."/>
            <person name="Yan J."/>
        </authorList>
    </citation>
    <scope>NUCLEOTIDE SEQUENCE [LARGE SCALE GENOMIC DNA]</scope>
    <source>
        <strain evidence="12">Ta-2019</strain>
    </source>
</reference>
<keyword evidence="7 8" id="KW-0624">Polysaccharide degradation</keyword>
<dbReference type="InterPro" id="IPR012341">
    <property type="entry name" value="6hp_glycosidase-like_sf"/>
</dbReference>
<proteinExistence type="inferred from homology"/>
<gene>
    <name evidence="12" type="ORF">KI387_009935</name>
</gene>
<evidence type="ECO:0000256" key="7">
    <source>
        <dbReference type="ARBA" id="ARBA00023326"/>
    </source>
</evidence>
<dbReference type="AlphaFoldDB" id="A0AA38FKB4"/>
<feature type="domain" description="Glycoside hydrolase family 9" evidence="11">
    <location>
        <begin position="1"/>
        <end position="153"/>
    </location>
</feature>
<feature type="active site" evidence="8">
    <location>
        <position position="81"/>
    </location>
</feature>
<feature type="active site" evidence="9">
    <location>
        <position position="132"/>
    </location>
</feature>
<evidence type="ECO:0000259" key="11">
    <source>
        <dbReference type="Pfam" id="PF00759"/>
    </source>
</evidence>
<evidence type="ECO:0000256" key="1">
    <source>
        <dbReference type="ARBA" id="ARBA00000966"/>
    </source>
</evidence>
<evidence type="ECO:0000256" key="4">
    <source>
        <dbReference type="ARBA" id="ARBA00023001"/>
    </source>
</evidence>
<dbReference type="Gene3D" id="1.50.10.10">
    <property type="match status" value="1"/>
</dbReference>
<evidence type="ECO:0000256" key="6">
    <source>
        <dbReference type="ARBA" id="ARBA00023295"/>
    </source>
</evidence>
<accession>A0AA38FKB4</accession>
<evidence type="ECO:0000256" key="2">
    <source>
        <dbReference type="ARBA" id="ARBA00007072"/>
    </source>
</evidence>
<dbReference type="InterPro" id="IPR018221">
    <property type="entry name" value="Glyco_hydro_9_His_AS"/>
</dbReference>
<dbReference type="Proteomes" id="UP000824469">
    <property type="component" value="Unassembled WGS sequence"/>
</dbReference>
<protein>
    <recommendedName>
        <fullName evidence="10">Endoglucanase</fullName>
        <ecNumber evidence="10">3.2.1.4</ecNumber>
    </recommendedName>
</protein>
<feature type="non-terminal residue" evidence="12">
    <location>
        <position position="1"/>
    </location>
</feature>
<feature type="active site" evidence="9">
    <location>
        <position position="141"/>
    </location>
</feature>
<keyword evidence="3 8" id="KW-0378">Hydrolase</keyword>
<evidence type="ECO:0000256" key="5">
    <source>
        <dbReference type="ARBA" id="ARBA00023277"/>
    </source>
</evidence>
<comment type="caution">
    <text evidence="12">The sequence shown here is derived from an EMBL/GenBank/DDBJ whole genome shotgun (WGS) entry which is preliminary data.</text>
</comment>
<dbReference type="PROSITE" id="PS00592">
    <property type="entry name" value="GH9_2"/>
    <property type="match status" value="1"/>
</dbReference>
<organism evidence="12 13">
    <name type="scientific">Taxus chinensis</name>
    <name type="common">Chinese yew</name>
    <name type="synonym">Taxus wallichiana var. chinensis</name>
    <dbReference type="NCBI Taxonomy" id="29808"/>
    <lineage>
        <taxon>Eukaryota</taxon>
        <taxon>Viridiplantae</taxon>
        <taxon>Streptophyta</taxon>
        <taxon>Embryophyta</taxon>
        <taxon>Tracheophyta</taxon>
        <taxon>Spermatophyta</taxon>
        <taxon>Pinopsida</taxon>
        <taxon>Pinidae</taxon>
        <taxon>Conifers II</taxon>
        <taxon>Cupressales</taxon>
        <taxon>Taxaceae</taxon>
        <taxon>Taxus</taxon>
    </lineage>
</organism>
<sequence length="163" mass="17752">GLLYTLPDANLQYVTSASFILLTYAKYLSSSKHVVSCGQMAVTPRRLRAIAKRQVDYILGSNPLKMSYMVGYGPKYPQRIHHRGSSLPSKAQHPQTIGCSAGFQSLYSNAPNPNLLVGAVVGGPDANDHFPDDRNDYEHSEPSTYINAPLVGSLAYLAHSART</sequence>
<evidence type="ECO:0000313" key="13">
    <source>
        <dbReference type="Proteomes" id="UP000824469"/>
    </source>
</evidence>
<evidence type="ECO:0000256" key="3">
    <source>
        <dbReference type="ARBA" id="ARBA00022801"/>
    </source>
</evidence>
<dbReference type="InterPro" id="IPR008928">
    <property type="entry name" value="6-hairpin_glycosidase_sf"/>
</dbReference>
<evidence type="ECO:0000313" key="12">
    <source>
        <dbReference type="EMBL" id="KAH9305531.1"/>
    </source>
</evidence>
<dbReference type="PANTHER" id="PTHR22298">
    <property type="entry name" value="ENDO-1,4-BETA-GLUCANASE"/>
    <property type="match status" value="1"/>
</dbReference>
<dbReference type="GO" id="GO:0030245">
    <property type="term" value="P:cellulose catabolic process"/>
    <property type="evidence" value="ECO:0007669"/>
    <property type="project" value="UniProtKB-KW"/>
</dbReference>
<comment type="catalytic activity">
    <reaction evidence="1 10">
        <text>Endohydrolysis of (1-&gt;4)-beta-D-glucosidic linkages in cellulose, lichenin and cereal beta-D-glucans.</text>
        <dbReference type="EC" id="3.2.1.4"/>
    </reaction>
</comment>
<evidence type="ECO:0000256" key="8">
    <source>
        <dbReference type="PROSITE-ProRule" id="PRU10059"/>
    </source>
</evidence>
<dbReference type="SUPFAM" id="SSF48208">
    <property type="entry name" value="Six-hairpin glycosidases"/>
    <property type="match status" value="1"/>
</dbReference>
<dbReference type="EMBL" id="JAHRHJ020000008">
    <property type="protein sequence ID" value="KAH9305531.1"/>
    <property type="molecule type" value="Genomic_DNA"/>
</dbReference>
<keyword evidence="4 10" id="KW-0136">Cellulose degradation</keyword>
<dbReference type="OMA" id="NDYAQSE"/>
<comment type="similarity">
    <text evidence="2 8 10">Belongs to the glycosyl hydrolase 9 (cellulase E) family.</text>
</comment>
<dbReference type="GO" id="GO:0008810">
    <property type="term" value="F:cellulase activity"/>
    <property type="evidence" value="ECO:0007669"/>
    <property type="project" value="UniProtKB-EC"/>
</dbReference>
<keyword evidence="5 8" id="KW-0119">Carbohydrate metabolism</keyword>
<dbReference type="InterPro" id="IPR001701">
    <property type="entry name" value="Glyco_hydro_9"/>
</dbReference>
<dbReference type="Pfam" id="PF00759">
    <property type="entry name" value="Glyco_hydro_9"/>
    <property type="match status" value="1"/>
</dbReference>
<dbReference type="EC" id="3.2.1.4" evidence="10"/>
<keyword evidence="6 8" id="KW-0326">Glycosidase</keyword>
<dbReference type="InterPro" id="IPR033126">
    <property type="entry name" value="Glyco_hydro_9_Asp/Glu_AS"/>
</dbReference>